<comment type="caution">
    <text evidence="6">Lacks conserved residue(s) required for the propagation of feature annotation.</text>
</comment>
<dbReference type="InterPro" id="IPR018097">
    <property type="entry name" value="EGF_Ca-bd_CS"/>
</dbReference>
<evidence type="ECO:0000256" key="4">
    <source>
        <dbReference type="ARBA" id="ARBA00023157"/>
    </source>
</evidence>
<dbReference type="SUPFAM" id="SSF57196">
    <property type="entry name" value="EGF/Laminin"/>
    <property type="match status" value="1"/>
</dbReference>
<dbReference type="PANTHER" id="PTHR12916">
    <property type="entry name" value="CYTOCHROME C OXIDASE POLYPEPTIDE VIC-2"/>
    <property type="match status" value="1"/>
</dbReference>
<protein>
    <recommendedName>
        <fullName evidence="7">EGF-like domain-containing protein</fullName>
    </recommendedName>
</protein>
<evidence type="ECO:0000256" key="1">
    <source>
        <dbReference type="ARBA" id="ARBA00022536"/>
    </source>
</evidence>
<dbReference type="CDD" id="cd00054">
    <property type="entry name" value="EGF_CA"/>
    <property type="match status" value="1"/>
</dbReference>
<dbReference type="Pfam" id="PF00008">
    <property type="entry name" value="EGF"/>
    <property type="match status" value="1"/>
</dbReference>
<keyword evidence="3" id="KW-0677">Repeat</keyword>
<evidence type="ECO:0000256" key="2">
    <source>
        <dbReference type="ARBA" id="ARBA00022729"/>
    </source>
</evidence>
<evidence type="ECO:0000256" key="3">
    <source>
        <dbReference type="ARBA" id="ARBA00022737"/>
    </source>
</evidence>
<dbReference type="EMBL" id="JXJN01024749">
    <property type="status" value="NOT_ANNOTATED_CDS"/>
    <property type="molecule type" value="Genomic_DNA"/>
</dbReference>
<sequence length="351" mass="39287">MPPITASLRPRPKIRIKKKSKTLRSSPHIDEDSLLKEQTAAYITRTRVNSFESDLVCSGAQVYLGGLPNDSHQFRASFYSQQGSQFKGCLGQTRVGDLLLPYFSNEEMYPRIKKVFATISFEFNSFCKSGGYCCDPADDYACTCQSGYDGDDSSNDIDECLTAECFNNSICIDKVADFLCKCSPGYDGRYYEHDIDELFCGKYSADSYMFKIFAKIRFSFNSFDAAVNVFSLTYLQATSSFDVMNIILIIARDPADIERSNLTNRIAASSSVAPPAPLFLVMTGAASFSRMLNEVNRLRAAPLQNGFALFYHVLSRHHESDASPKEALYRKRESARSRRFTLTCAACTEQA</sequence>
<evidence type="ECO:0000256" key="5">
    <source>
        <dbReference type="ARBA" id="ARBA00023180"/>
    </source>
</evidence>
<dbReference type="PROSITE" id="PS01187">
    <property type="entry name" value="EGF_CA"/>
    <property type="match status" value="1"/>
</dbReference>
<dbReference type="Gene3D" id="2.10.25.10">
    <property type="entry name" value="Laminin"/>
    <property type="match status" value="1"/>
</dbReference>
<dbReference type="GO" id="GO:0005112">
    <property type="term" value="F:Notch binding"/>
    <property type="evidence" value="ECO:0007669"/>
    <property type="project" value="TreeGrafter"/>
</dbReference>
<dbReference type="GO" id="GO:0005509">
    <property type="term" value="F:calcium ion binding"/>
    <property type="evidence" value="ECO:0007669"/>
    <property type="project" value="InterPro"/>
</dbReference>
<evidence type="ECO:0000256" key="6">
    <source>
        <dbReference type="PROSITE-ProRule" id="PRU00076"/>
    </source>
</evidence>
<dbReference type="Proteomes" id="UP000092460">
    <property type="component" value="Unassembled WGS sequence"/>
</dbReference>
<dbReference type="InterPro" id="IPR000742">
    <property type="entry name" value="EGF"/>
</dbReference>
<feature type="domain" description="EGF-like" evidence="7">
    <location>
        <begin position="156"/>
        <end position="192"/>
    </location>
</feature>
<dbReference type="AlphaFoldDB" id="A0A1B0C320"/>
<evidence type="ECO:0000259" key="7">
    <source>
        <dbReference type="PROSITE" id="PS50026"/>
    </source>
</evidence>
<keyword evidence="4" id="KW-1015">Disulfide bond</keyword>
<dbReference type="SMART" id="SM00179">
    <property type="entry name" value="EGF_CA"/>
    <property type="match status" value="1"/>
</dbReference>
<dbReference type="PANTHER" id="PTHR12916:SF4">
    <property type="entry name" value="UNINFLATABLE, ISOFORM C"/>
    <property type="match status" value="1"/>
</dbReference>
<dbReference type="VEuPathDB" id="VectorBase:GPPI047760"/>
<dbReference type="EnsemblMetazoa" id="GPPI047760-RA">
    <property type="protein sequence ID" value="GPPI047760-PA"/>
    <property type="gene ID" value="GPPI047760"/>
</dbReference>
<keyword evidence="5" id="KW-0325">Glycoprotein</keyword>
<proteinExistence type="predicted"/>
<dbReference type="PROSITE" id="PS00010">
    <property type="entry name" value="ASX_HYDROXYL"/>
    <property type="match status" value="1"/>
</dbReference>
<evidence type="ECO:0000313" key="9">
    <source>
        <dbReference type="Proteomes" id="UP000092460"/>
    </source>
</evidence>
<reference evidence="8" key="2">
    <citation type="submission" date="2020-05" db="UniProtKB">
        <authorList>
            <consortium name="EnsemblMetazoa"/>
        </authorList>
    </citation>
    <scope>IDENTIFICATION</scope>
    <source>
        <strain evidence="8">IAEA</strain>
    </source>
</reference>
<dbReference type="InterPro" id="IPR000152">
    <property type="entry name" value="EGF-type_Asp/Asn_hydroxyl_site"/>
</dbReference>
<keyword evidence="1 6" id="KW-0245">EGF-like domain</keyword>
<keyword evidence="2" id="KW-0732">Signal</keyword>
<organism evidence="8 9">
    <name type="scientific">Glossina palpalis gambiensis</name>
    <dbReference type="NCBI Taxonomy" id="67801"/>
    <lineage>
        <taxon>Eukaryota</taxon>
        <taxon>Metazoa</taxon>
        <taxon>Ecdysozoa</taxon>
        <taxon>Arthropoda</taxon>
        <taxon>Hexapoda</taxon>
        <taxon>Insecta</taxon>
        <taxon>Pterygota</taxon>
        <taxon>Neoptera</taxon>
        <taxon>Endopterygota</taxon>
        <taxon>Diptera</taxon>
        <taxon>Brachycera</taxon>
        <taxon>Muscomorpha</taxon>
        <taxon>Hippoboscoidea</taxon>
        <taxon>Glossinidae</taxon>
        <taxon>Glossina</taxon>
    </lineage>
</organism>
<dbReference type="GO" id="GO:0007219">
    <property type="term" value="P:Notch signaling pathway"/>
    <property type="evidence" value="ECO:0007669"/>
    <property type="project" value="TreeGrafter"/>
</dbReference>
<evidence type="ECO:0000313" key="8">
    <source>
        <dbReference type="EnsemblMetazoa" id="GPPI047760-PA"/>
    </source>
</evidence>
<accession>A0A1B0C320</accession>
<dbReference type="PROSITE" id="PS50026">
    <property type="entry name" value="EGF_3"/>
    <property type="match status" value="1"/>
</dbReference>
<dbReference type="InterPro" id="IPR001881">
    <property type="entry name" value="EGF-like_Ca-bd_dom"/>
</dbReference>
<dbReference type="STRING" id="67801.A0A1B0C320"/>
<name>A0A1B0C320_9MUSC</name>
<reference evidence="9" key="1">
    <citation type="submission" date="2015-01" db="EMBL/GenBank/DDBJ databases">
        <authorList>
            <person name="Aksoy S."/>
            <person name="Warren W."/>
            <person name="Wilson R.K."/>
        </authorList>
    </citation>
    <scope>NUCLEOTIDE SEQUENCE [LARGE SCALE GENOMIC DNA]</scope>
    <source>
        <strain evidence="9">IAEA</strain>
    </source>
</reference>
<dbReference type="FunFam" id="2.10.25.10:FF:000173">
    <property type="entry name" value="Neurogenic locus notch protein 2"/>
    <property type="match status" value="1"/>
</dbReference>
<keyword evidence="9" id="KW-1185">Reference proteome</keyword>